<name>A0ABS6JAM6_9BACI</name>
<sequence>MSNHDEKFAPKKEPVQEKLKRLMRKRWAAPALYLGLAAVVLTTFIWIAGLGDEVSDERDSEFDIEYSGDLDQPLDQDGEDAVPVTAANEVFQLPVVDENAVTVVGTFFDFESSSEDQVNSLIQYNNYYYQNTGIDISSEDGESFDVVAAMSGTVIKAEEDALFGQVVHIEHDNDVVTIYQALDGVKVEAGQTVTQGDVIGKAGRNLFNTEAGIHLHFEIRKEGVPVNPTEFMDQPMTALPQMDPDKVAESRGAEEVPEDVPDDVEREES</sequence>
<feature type="domain" description="M23ase beta-sheet core" evidence="3">
    <location>
        <begin position="131"/>
        <end position="228"/>
    </location>
</feature>
<evidence type="ECO:0000259" key="3">
    <source>
        <dbReference type="Pfam" id="PF01551"/>
    </source>
</evidence>
<dbReference type="Pfam" id="PF01551">
    <property type="entry name" value="Peptidase_M23"/>
    <property type="match status" value="1"/>
</dbReference>
<dbReference type="InterPro" id="IPR016047">
    <property type="entry name" value="M23ase_b-sheet_dom"/>
</dbReference>
<evidence type="ECO:0000256" key="1">
    <source>
        <dbReference type="SAM" id="MobiDB-lite"/>
    </source>
</evidence>
<keyword evidence="5" id="KW-1185">Reference proteome</keyword>
<dbReference type="EMBL" id="JAHQCS010000038">
    <property type="protein sequence ID" value="MBU9710591.1"/>
    <property type="molecule type" value="Genomic_DNA"/>
</dbReference>
<dbReference type="PANTHER" id="PTHR21666:SF291">
    <property type="entry name" value="STAGE II SPORULATION PROTEIN Q"/>
    <property type="match status" value="1"/>
</dbReference>
<evidence type="ECO:0000313" key="5">
    <source>
        <dbReference type="Proteomes" id="UP000784880"/>
    </source>
</evidence>
<dbReference type="Proteomes" id="UP000784880">
    <property type="component" value="Unassembled WGS sequence"/>
</dbReference>
<accession>A0ABS6JAM6</accession>
<keyword evidence="2" id="KW-1133">Transmembrane helix</keyword>
<dbReference type="PANTHER" id="PTHR21666">
    <property type="entry name" value="PEPTIDASE-RELATED"/>
    <property type="match status" value="1"/>
</dbReference>
<comment type="caution">
    <text evidence="4">The sequence shown here is derived from an EMBL/GenBank/DDBJ whole genome shotgun (WGS) entry which is preliminary data.</text>
</comment>
<evidence type="ECO:0000256" key="2">
    <source>
        <dbReference type="SAM" id="Phobius"/>
    </source>
</evidence>
<gene>
    <name evidence="4" type="ORF">KS419_02390</name>
</gene>
<protein>
    <submittedName>
        <fullName evidence="4">M23 family metallopeptidase</fullName>
    </submittedName>
</protein>
<feature type="compositionally biased region" description="Basic and acidic residues" evidence="1">
    <location>
        <begin position="243"/>
        <end position="254"/>
    </location>
</feature>
<dbReference type="RefSeq" id="WP_217064481.1">
    <property type="nucleotide sequence ID" value="NZ_JAHQCS010000038.1"/>
</dbReference>
<keyword evidence="2" id="KW-0812">Transmembrane</keyword>
<feature type="compositionally biased region" description="Acidic residues" evidence="1">
    <location>
        <begin position="255"/>
        <end position="269"/>
    </location>
</feature>
<feature type="transmembrane region" description="Helical" evidence="2">
    <location>
        <begin position="27"/>
        <end position="48"/>
    </location>
</feature>
<feature type="region of interest" description="Disordered" evidence="1">
    <location>
        <begin position="234"/>
        <end position="269"/>
    </location>
</feature>
<proteinExistence type="predicted"/>
<dbReference type="CDD" id="cd12797">
    <property type="entry name" value="M23_peptidase"/>
    <property type="match status" value="1"/>
</dbReference>
<organism evidence="4 5">
    <name type="scientific">Evansella tamaricis</name>
    <dbReference type="NCBI Taxonomy" id="2069301"/>
    <lineage>
        <taxon>Bacteria</taxon>
        <taxon>Bacillati</taxon>
        <taxon>Bacillota</taxon>
        <taxon>Bacilli</taxon>
        <taxon>Bacillales</taxon>
        <taxon>Bacillaceae</taxon>
        <taxon>Evansella</taxon>
    </lineage>
</organism>
<reference evidence="4 5" key="1">
    <citation type="submission" date="2021-06" db="EMBL/GenBank/DDBJ databases">
        <title>Bacillus sp. RD4P76, an endophyte from a halophyte.</title>
        <authorList>
            <person name="Sun J.-Q."/>
        </authorList>
    </citation>
    <scope>NUCLEOTIDE SEQUENCE [LARGE SCALE GENOMIC DNA]</scope>
    <source>
        <strain evidence="4 5">CGMCC 1.15917</strain>
    </source>
</reference>
<keyword evidence="2" id="KW-0472">Membrane</keyword>
<dbReference type="InterPro" id="IPR050570">
    <property type="entry name" value="Cell_wall_metabolism_enzyme"/>
</dbReference>
<evidence type="ECO:0000313" key="4">
    <source>
        <dbReference type="EMBL" id="MBU9710591.1"/>
    </source>
</evidence>